<feature type="region of interest" description="Disordered" evidence="1">
    <location>
        <begin position="134"/>
        <end position="334"/>
    </location>
</feature>
<feature type="region of interest" description="Disordered" evidence="1">
    <location>
        <begin position="382"/>
        <end position="417"/>
    </location>
</feature>
<protein>
    <submittedName>
        <fullName evidence="3">Predicted protein</fullName>
    </submittedName>
</protein>
<sequence length="424" mass="45974">MGKERLSLTLERYHSFFVDPYGTRLTSVHLNNIFYMHGFTRLHRATKPEIMDHMVGEVDLQPPRRSTLHLHSAALAPPSAARIAAAQAAADVDAIGWAECPIGCVTAFSAFADTPDPVEPMPPPAHHILALAVRLRRPRSKRTRTSPYQRPAASNTAKVKEEVVMEEECEEMSSAAPSTPPRWMRSPTPPPPPPSPTPRPQTVVPPPSSPCRGQPELEPILSPPPGFGSPTGRRPTSELILHTLPPPGFASPPERRPTSEPILPTPPPPGFGPPPQPCWSRPTLAPPPTPPPGFGSRQVAPPPPQLSWGLPMPPPSGPGAPTFTHHLQPAGPAPLWRSPMPPSYPAPCWGAPSVLPPAQAAWSWSHPPPRWAPPHMLHPPPPPWDCTRSFAPPMPPQHPPRFEMQHTPPPPPPGACSGRQVIYF</sequence>
<feature type="domain" description="DUF7787" evidence="2">
    <location>
        <begin position="7"/>
        <end position="60"/>
    </location>
</feature>
<dbReference type="Gramene" id="HORVU.MOREX.r2.4HG0317770.1">
    <property type="protein sequence ID" value="HORVU.MOREX.r2.4HG0317770.1"/>
    <property type="gene ID" value="HORVU.MOREX.r2.4HG0317770"/>
</dbReference>
<reference evidence="3" key="1">
    <citation type="journal article" date="2011" name="Plant Physiol.">
        <title>Comprehensive sequence analysis of 24,783 barley full-length cDNAs derived from 12 clone libraries.</title>
        <authorList>
            <person name="Matsumoto T."/>
            <person name="Tanaka T."/>
            <person name="Sakai H."/>
            <person name="Amano N."/>
            <person name="Kanamori H."/>
            <person name="Kurita K."/>
            <person name="Kikuta A."/>
            <person name="Kamiya K."/>
            <person name="Yamamoto M."/>
            <person name="Ikawa H."/>
            <person name="Fujii N."/>
            <person name="Hori K."/>
            <person name="Itoh T."/>
            <person name="Sato K."/>
        </authorList>
    </citation>
    <scope>NUCLEOTIDE SEQUENCE</scope>
    <source>
        <tissue evidence="3">Shoot</tissue>
    </source>
</reference>
<feature type="compositionally biased region" description="Basic residues" evidence="1">
    <location>
        <begin position="134"/>
        <end position="144"/>
    </location>
</feature>
<feature type="compositionally biased region" description="Pro residues" evidence="1">
    <location>
        <begin position="284"/>
        <end position="293"/>
    </location>
</feature>
<evidence type="ECO:0000313" key="3">
    <source>
        <dbReference type="EMBL" id="BAJ92844.1"/>
    </source>
</evidence>
<dbReference type="RefSeq" id="XP_044979061.1">
    <property type="nucleotide sequence ID" value="XM_045123126.1"/>
</dbReference>
<dbReference type="EMBL" id="AK361640">
    <property type="protein sequence ID" value="BAJ92844.1"/>
    <property type="molecule type" value="mRNA"/>
</dbReference>
<proteinExistence type="evidence at transcript level"/>
<dbReference type="PANTHER" id="PTHR35096:SF10">
    <property type="entry name" value="OS03G0308700 PROTEIN"/>
    <property type="match status" value="1"/>
</dbReference>
<dbReference type="Pfam" id="PF25042">
    <property type="entry name" value="DUF7787"/>
    <property type="match status" value="1"/>
</dbReference>
<dbReference type="AlphaFoldDB" id="F2DCM3"/>
<reference evidence="4" key="4">
    <citation type="submission" date="2022-01" db="UniProtKB">
        <authorList>
            <consortium name="EnsemblPlants"/>
        </authorList>
    </citation>
    <scope>IDENTIFICATION</scope>
    <source>
        <strain evidence="4">subsp. vulgare</strain>
    </source>
</reference>
<reference evidence="5" key="2">
    <citation type="journal article" date="2012" name="Nature">
        <title>A physical, genetic and functional sequence assembly of the barley genome.</title>
        <authorList>
            <consortium name="The International Barley Genome Sequencing Consortium"/>
            <person name="Mayer K.F."/>
            <person name="Waugh R."/>
            <person name="Brown J.W."/>
            <person name="Schulman A."/>
            <person name="Langridge P."/>
            <person name="Platzer M."/>
            <person name="Fincher G.B."/>
            <person name="Muehlbauer G.J."/>
            <person name="Sato K."/>
            <person name="Close T.J."/>
            <person name="Wise R.P."/>
            <person name="Stein N."/>
        </authorList>
    </citation>
    <scope>NUCLEOTIDE SEQUENCE [LARGE SCALE GENOMIC DNA]</scope>
    <source>
        <strain evidence="5">cv. Morex</strain>
    </source>
</reference>
<keyword evidence="5" id="KW-1185">Reference proteome</keyword>
<feature type="compositionally biased region" description="Pro residues" evidence="1">
    <location>
        <begin position="263"/>
        <end position="277"/>
    </location>
</feature>
<dbReference type="PRINTS" id="PR01217">
    <property type="entry name" value="PRICHEXTENSN"/>
</dbReference>
<gene>
    <name evidence="4" type="primary">LOC123446554</name>
</gene>
<dbReference type="EnsemblPlants" id="HORVU.MOREX.r3.4HG0382030.1">
    <property type="protein sequence ID" value="HORVU.MOREX.r3.4HG0382030.1"/>
    <property type="gene ID" value="HORVU.MOREX.r3.4HG0382030"/>
</dbReference>
<dbReference type="InterPro" id="IPR056689">
    <property type="entry name" value="DUF7787"/>
</dbReference>
<reference evidence="4" key="3">
    <citation type="submission" date="2020-10" db="EMBL/GenBank/DDBJ databases">
        <authorList>
            <person name="Scholz U."/>
            <person name="Mascher M."/>
            <person name="Fiebig A."/>
        </authorList>
    </citation>
    <scope>NUCLEOTIDE SEQUENCE [LARGE SCALE GENOMIC DNA]</scope>
    <source>
        <strain evidence="4">cv. Morex</strain>
    </source>
</reference>
<dbReference type="KEGG" id="hvg:123446554"/>
<feature type="compositionally biased region" description="Pro residues" evidence="1">
    <location>
        <begin position="187"/>
        <end position="209"/>
    </location>
</feature>
<dbReference type="Proteomes" id="UP000011116">
    <property type="component" value="Chromosome 4H"/>
</dbReference>
<dbReference type="Gramene" id="HORVU.MOREX.r3.4HG0382030.1">
    <property type="protein sequence ID" value="HORVU.MOREX.r3.4HG0382030.1"/>
    <property type="gene ID" value="HORVU.MOREX.r3.4HG0382030"/>
</dbReference>
<dbReference type="GeneID" id="123446554"/>
<dbReference type="OrthoDB" id="692230at2759"/>
<organism evidence="3">
    <name type="scientific">Hordeum vulgare subsp. vulgare</name>
    <name type="common">Domesticated barley</name>
    <dbReference type="NCBI Taxonomy" id="112509"/>
    <lineage>
        <taxon>Eukaryota</taxon>
        <taxon>Viridiplantae</taxon>
        <taxon>Streptophyta</taxon>
        <taxon>Embryophyta</taxon>
        <taxon>Tracheophyta</taxon>
        <taxon>Spermatophyta</taxon>
        <taxon>Magnoliopsida</taxon>
        <taxon>Liliopsida</taxon>
        <taxon>Poales</taxon>
        <taxon>Poaceae</taxon>
        <taxon>BOP clade</taxon>
        <taxon>Pooideae</taxon>
        <taxon>Triticodae</taxon>
        <taxon>Triticeae</taxon>
        <taxon>Hordeinae</taxon>
        <taxon>Hordeum</taxon>
    </lineage>
</organism>
<evidence type="ECO:0000256" key="1">
    <source>
        <dbReference type="SAM" id="MobiDB-lite"/>
    </source>
</evidence>
<name>F2DCM3_HORVV</name>
<evidence type="ECO:0000259" key="2">
    <source>
        <dbReference type="Pfam" id="PF25042"/>
    </source>
</evidence>
<accession>F2DCM3</accession>
<evidence type="ECO:0000313" key="4">
    <source>
        <dbReference type="EnsemblPlants" id="HORVU.MOREX.r3.4HG0382030.1"/>
    </source>
</evidence>
<feature type="compositionally biased region" description="Pro residues" evidence="1">
    <location>
        <begin position="300"/>
        <end position="318"/>
    </location>
</feature>
<evidence type="ECO:0000313" key="5">
    <source>
        <dbReference type="Proteomes" id="UP000011116"/>
    </source>
</evidence>
<dbReference type="PANTHER" id="PTHR35096">
    <property type="entry name" value="BNAA08G28570D PROTEIN"/>
    <property type="match status" value="1"/>
</dbReference>